<keyword evidence="1" id="KW-0677">Repeat</keyword>
<dbReference type="PANTHER" id="PTHR22904:SF523">
    <property type="entry name" value="STRESS-INDUCED-PHOSPHOPROTEIN 1"/>
    <property type="match status" value="1"/>
</dbReference>
<evidence type="ECO:0000313" key="3">
    <source>
        <dbReference type="EMBL" id="CCA19396.1"/>
    </source>
</evidence>
<protein>
    <submittedName>
        <fullName evidence="3">Uncharacterized protein AlNc14C70G4837</fullName>
    </submittedName>
</protein>
<reference evidence="3" key="2">
    <citation type="submission" date="2011-02" db="EMBL/GenBank/DDBJ databases">
        <authorList>
            <person name="MacLean D."/>
        </authorList>
    </citation>
    <scope>NUCLEOTIDE SEQUENCE</scope>
</reference>
<gene>
    <name evidence="3" type="primary">AlNc14C70G4837</name>
    <name evidence="3" type="ORF">ALNC14_055390</name>
</gene>
<dbReference type="SMART" id="SM00028">
    <property type="entry name" value="TPR"/>
    <property type="match status" value="3"/>
</dbReference>
<dbReference type="PANTHER" id="PTHR22904">
    <property type="entry name" value="TPR REPEAT CONTAINING PROTEIN"/>
    <property type="match status" value="1"/>
</dbReference>
<evidence type="ECO:0000256" key="2">
    <source>
        <dbReference type="ARBA" id="ARBA00022803"/>
    </source>
</evidence>
<dbReference type="InterPro" id="IPR019734">
    <property type="entry name" value="TPR_rpt"/>
</dbReference>
<evidence type="ECO:0000256" key="1">
    <source>
        <dbReference type="ARBA" id="ARBA00022737"/>
    </source>
</evidence>
<dbReference type="HOGENOM" id="CLU_035380_0_0_1"/>
<organism evidence="3">
    <name type="scientific">Albugo laibachii Nc14</name>
    <dbReference type="NCBI Taxonomy" id="890382"/>
    <lineage>
        <taxon>Eukaryota</taxon>
        <taxon>Sar</taxon>
        <taxon>Stramenopiles</taxon>
        <taxon>Oomycota</taxon>
        <taxon>Peronosporomycetes</taxon>
        <taxon>Albuginales</taxon>
        <taxon>Albuginaceae</taxon>
        <taxon>Albugo</taxon>
    </lineage>
</organism>
<proteinExistence type="predicted"/>
<keyword evidence="2" id="KW-0802">TPR repeat</keyword>
<dbReference type="Gene3D" id="1.25.40.10">
    <property type="entry name" value="Tetratricopeptide repeat domain"/>
    <property type="match status" value="1"/>
</dbReference>
<sequence length="570" mass="65100">MIDHRIDDCGTRTEKLEQPGTPLCKQELHSCDDADLVDLPRQLGNAAFSRKDYVTACLHYDQAIVQEPKNPLIYSNRAAARMYLNELTEALQDAENAVSFAPEWPKGHYRKSQILERLERFDEAKISHNRFRQLQSGSKNIRKGEVVPKGFLNGVSVSKVQCIYPEKDAVSKTKEEDPELKWTRMLRRLKEACNASGRNEKGQSVVLTHGLFGRLLQKEEFQKFIYPGILKEELVHAPKTLQEVLSDPMYESELVAMMPKILRKAENVLNNVKQKGAAHGDFMTADTERMLWPQVLQEAFARELVSVIQRINSKKHLLLANDTRLMADADIIEEKHLDLIPNACLLLLGDSGIAVIDGYMGSEWTKLLHSDVERMVANAMFLENCSVEGEHHLTRRLTCEKRCPERPKICFVERKSCENDYPAIGELLGQMHKIPYEINSKRRECPDLGLISISTLCAPFPHSNLLQWYRRGQIQALRRDCGIAPNENGIRLTCVYCISAPKTSHAVLHLRPDPYAQHTPEHQSELISDRLIIFNSSTYLNEIQPFESSEKDLFLLTFWVHGYNPESQPC</sequence>
<dbReference type="GO" id="GO:0051879">
    <property type="term" value="F:Hsp90 protein binding"/>
    <property type="evidence" value="ECO:0007669"/>
    <property type="project" value="TreeGrafter"/>
</dbReference>
<dbReference type="Gene3D" id="2.60.120.620">
    <property type="entry name" value="q2cbj1_9rhob like domain"/>
    <property type="match status" value="1"/>
</dbReference>
<reference evidence="3" key="1">
    <citation type="journal article" date="2011" name="PLoS Biol.">
        <title>Gene gain and loss during evolution of obligate parasitism in the white rust pathogen of Arabidopsis thaliana.</title>
        <authorList>
            <person name="Kemen E."/>
            <person name="Gardiner A."/>
            <person name="Schultz-Larsen T."/>
            <person name="Kemen A.C."/>
            <person name="Balmuth A.L."/>
            <person name="Robert-Seilaniantz A."/>
            <person name="Bailey K."/>
            <person name="Holub E."/>
            <person name="Studholme D.J."/>
            <person name="Maclean D."/>
            <person name="Jones J.D."/>
        </authorList>
    </citation>
    <scope>NUCLEOTIDE SEQUENCE</scope>
</reference>
<dbReference type="SUPFAM" id="SSF48452">
    <property type="entry name" value="TPR-like"/>
    <property type="match status" value="1"/>
</dbReference>
<dbReference type="EMBL" id="FR824115">
    <property type="protein sequence ID" value="CCA19396.1"/>
    <property type="molecule type" value="Genomic_DNA"/>
</dbReference>
<dbReference type="InterPro" id="IPR011990">
    <property type="entry name" value="TPR-like_helical_dom_sf"/>
</dbReference>
<dbReference type="AlphaFoldDB" id="F0WDW8"/>
<accession>F0WDW8</accession>
<name>F0WDW8_9STRA</name>